<name>A0AAW1JIB2_POPJA</name>
<reference evidence="1 2" key="1">
    <citation type="journal article" date="2024" name="BMC Genomics">
        <title>De novo assembly and annotation of Popillia japonica's genome with initial clues to its potential as an invasive pest.</title>
        <authorList>
            <person name="Cucini C."/>
            <person name="Boschi S."/>
            <person name="Funari R."/>
            <person name="Cardaioli E."/>
            <person name="Iannotti N."/>
            <person name="Marturano G."/>
            <person name="Paoli F."/>
            <person name="Bruttini M."/>
            <person name="Carapelli A."/>
            <person name="Frati F."/>
            <person name="Nardi F."/>
        </authorList>
    </citation>
    <scope>NUCLEOTIDE SEQUENCE [LARGE SCALE GENOMIC DNA]</scope>
    <source>
        <strain evidence="1">DMR45628</strain>
    </source>
</reference>
<sequence length="344" mass="37645">MAHLSTVFGSYNSHGGGLVTFYHSFDKGTFESTVLPYLADNNHSDYALYNHALELVRGMPDPADTPATDIWRWGVWWNALLTIYVNFRKQVKPPPIPSGAPGHLEGAVDLYSLPREWSEELVIPSDNADAFEEFECKFLERKNGKCKIIQVEGKEVAYVPRVLDPFTLYGSAFIVIGKVPPWVPADCSAAPQVVAETPTPPPVMPTSLNRSACPASQAKPVFKTGDGLDAVRDYLAQNYVQKTDLNKLGHSERANLKRGVVAGISSSAGSDFSTSLSKRDLARINDILLYEQLSFANMVTLVEKSGVGNGDRFGATIFLATKLVLSRSQFSPLISGGEIFVTRN</sequence>
<accession>A0AAW1JIB2</accession>
<proteinExistence type="predicted"/>
<organism evidence="1 2">
    <name type="scientific">Popillia japonica</name>
    <name type="common">Japanese beetle</name>
    <dbReference type="NCBI Taxonomy" id="7064"/>
    <lineage>
        <taxon>Eukaryota</taxon>
        <taxon>Metazoa</taxon>
        <taxon>Ecdysozoa</taxon>
        <taxon>Arthropoda</taxon>
        <taxon>Hexapoda</taxon>
        <taxon>Insecta</taxon>
        <taxon>Pterygota</taxon>
        <taxon>Neoptera</taxon>
        <taxon>Endopterygota</taxon>
        <taxon>Coleoptera</taxon>
        <taxon>Polyphaga</taxon>
        <taxon>Scarabaeiformia</taxon>
        <taxon>Scarabaeidae</taxon>
        <taxon>Rutelinae</taxon>
        <taxon>Popillia</taxon>
    </lineage>
</organism>
<evidence type="ECO:0000313" key="1">
    <source>
        <dbReference type="EMBL" id="KAK9703624.1"/>
    </source>
</evidence>
<dbReference type="AlphaFoldDB" id="A0AAW1JIB2"/>
<dbReference type="Proteomes" id="UP001458880">
    <property type="component" value="Unassembled WGS sequence"/>
</dbReference>
<evidence type="ECO:0000313" key="2">
    <source>
        <dbReference type="Proteomes" id="UP001458880"/>
    </source>
</evidence>
<dbReference type="EMBL" id="JASPKY010000366">
    <property type="protein sequence ID" value="KAK9703624.1"/>
    <property type="molecule type" value="Genomic_DNA"/>
</dbReference>
<protein>
    <submittedName>
        <fullName evidence="1">Uncharacterized protein</fullName>
    </submittedName>
</protein>
<gene>
    <name evidence="1" type="ORF">QE152_g29219</name>
</gene>
<keyword evidence="2" id="KW-1185">Reference proteome</keyword>
<comment type="caution">
    <text evidence="1">The sequence shown here is derived from an EMBL/GenBank/DDBJ whole genome shotgun (WGS) entry which is preliminary data.</text>
</comment>